<evidence type="ECO:0000256" key="3">
    <source>
        <dbReference type="ARBA" id="ARBA00022692"/>
    </source>
</evidence>
<comment type="catalytic activity">
    <reaction evidence="7">
        <text>L-cysteinyl-[protein] + hexadecanoyl-CoA = S-hexadecanoyl-L-cysteinyl-[protein] + CoA</text>
        <dbReference type="Rhea" id="RHEA:36683"/>
        <dbReference type="Rhea" id="RHEA-COMP:10131"/>
        <dbReference type="Rhea" id="RHEA-COMP:11032"/>
        <dbReference type="ChEBI" id="CHEBI:29950"/>
        <dbReference type="ChEBI" id="CHEBI:57287"/>
        <dbReference type="ChEBI" id="CHEBI:57379"/>
        <dbReference type="ChEBI" id="CHEBI:74151"/>
        <dbReference type="EC" id="2.3.1.225"/>
    </reaction>
</comment>
<evidence type="ECO:0000256" key="1">
    <source>
        <dbReference type="ARBA" id="ARBA00004141"/>
    </source>
</evidence>
<keyword evidence="4 7" id="KW-1133">Transmembrane helix</keyword>
<keyword evidence="10" id="KW-1185">Reference proteome</keyword>
<gene>
    <name evidence="9" type="ORF">ACAOBT_LOCUS8066</name>
</gene>
<evidence type="ECO:0000256" key="2">
    <source>
        <dbReference type="ARBA" id="ARBA00022679"/>
    </source>
</evidence>
<feature type="domain" description="Palmitoyltransferase DHHC" evidence="8">
    <location>
        <begin position="14"/>
        <end position="116"/>
    </location>
</feature>
<evidence type="ECO:0000313" key="9">
    <source>
        <dbReference type="EMBL" id="CAH1968787.1"/>
    </source>
</evidence>
<keyword evidence="2 7" id="KW-0808">Transferase</keyword>
<name>A0A9P0P2U2_ACAOB</name>
<comment type="similarity">
    <text evidence="7">Belongs to the DHHC palmitoyltransferase family.</text>
</comment>
<dbReference type="PROSITE" id="PS50216">
    <property type="entry name" value="DHHC"/>
    <property type="match status" value="1"/>
</dbReference>
<evidence type="ECO:0000259" key="8">
    <source>
        <dbReference type="Pfam" id="PF01529"/>
    </source>
</evidence>
<sequence>RRFPVLKNTARNCRFCAICIHFKPDRAHHCSQCGTCLLKMDHHCPWIANCVGLHNQKLFLLTVLYTVQYCSFYMATTGPFITDYFQDQKYANHVAVTAGFSLAALLDCMVVYFTSTTVVII</sequence>
<keyword evidence="6 7" id="KW-0012">Acyltransferase</keyword>
<dbReference type="AlphaFoldDB" id="A0A9P0P2U2"/>
<proteinExistence type="inferred from homology"/>
<feature type="non-terminal residue" evidence="9">
    <location>
        <position position="1"/>
    </location>
</feature>
<dbReference type="Proteomes" id="UP001152888">
    <property type="component" value="Unassembled WGS sequence"/>
</dbReference>
<dbReference type="OrthoDB" id="9909019at2759"/>
<dbReference type="InterPro" id="IPR001594">
    <property type="entry name" value="Palmitoyltrfase_DHHC"/>
</dbReference>
<comment type="subcellular location">
    <subcellularLocation>
        <location evidence="1">Membrane</location>
        <topology evidence="1">Multi-pass membrane protein</topology>
    </subcellularLocation>
</comment>
<dbReference type="Pfam" id="PF01529">
    <property type="entry name" value="DHHC"/>
    <property type="match status" value="1"/>
</dbReference>
<dbReference type="EMBL" id="CAKOFQ010006757">
    <property type="protein sequence ID" value="CAH1968787.1"/>
    <property type="molecule type" value="Genomic_DNA"/>
</dbReference>
<dbReference type="EC" id="2.3.1.225" evidence="7"/>
<evidence type="ECO:0000256" key="7">
    <source>
        <dbReference type="RuleBase" id="RU079119"/>
    </source>
</evidence>
<feature type="transmembrane region" description="Helical" evidence="7">
    <location>
        <begin position="95"/>
        <end position="120"/>
    </location>
</feature>
<dbReference type="PANTHER" id="PTHR12246">
    <property type="entry name" value="PALMITOYLTRANSFERASE ZDHHC16"/>
    <property type="match status" value="1"/>
</dbReference>
<comment type="domain">
    <text evidence="7">The DHHC domain is required for palmitoyltransferase activity.</text>
</comment>
<protein>
    <recommendedName>
        <fullName evidence="7">Palmitoyltransferase</fullName>
        <ecNumber evidence="7">2.3.1.225</ecNumber>
    </recommendedName>
</protein>
<reference evidence="9" key="1">
    <citation type="submission" date="2022-03" db="EMBL/GenBank/DDBJ databases">
        <authorList>
            <person name="Sayadi A."/>
        </authorList>
    </citation>
    <scope>NUCLEOTIDE SEQUENCE</scope>
</reference>
<evidence type="ECO:0000256" key="6">
    <source>
        <dbReference type="ARBA" id="ARBA00023315"/>
    </source>
</evidence>
<feature type="transmembrane region" description="Helical" evidence="7">
    <location>
        <begin position="58"/>
        <end position="75"/>
    </location>
</feature>
<evidence type="ECO:0000256" key="5">
    <source>
        <dbReference type="ARBA" id="ARBA00023136"/>
    </source>
</evidence>
<evidence type="ECO:0000313" key="10">
    <source>
        <dbReference type="Proteomes" id="UP001152888"/>
    </source>
</evidence>
<organism evidence="9 10">
    <name type="scientific">Acanthoscelides obtectus</name>
    <name type="common">Bean weevil</name>
    <name type="synonym">Bruchus obtectus</name>
    <dbReference type="NCBI Taxonomy" id="200917"/>
    <lineage>
        <taxon>Eukaryota</taxon>
        <taxon>Metazoa</taxon>
        <taxon>Ecdysozoa</taxon>
        <taxon>Arthropoda</taxon>
        <taxon>Hexapoda</taxon>
        <taxon>Insecta</taxon>
        <taxon>Pterygota</taxon>
        <taxon>Neoptera</taxon>
        <taxon>Endopterygota</taxon>
        <taxon>Coleoptera</taxon>
        <taxon>Polyphaga</taxon>
        <taxon>Cucujiformia</taxon>
        <taxon>Chrysomeloidea</taxon>
        <taxon>Chrysomelidae</taxon>
        <taxon>Bruchinae</taxon>
        <taxon>Bruchini</taxon>
        <taxon>Acanthoscelides</taxon>
    </lineage>
</organism>
<comment type="caution">
    <text evidence="9">The sequence shown here is derived from an EMBL/GenBank/DDBJ whole genome shotgun (WGS) entry which is preliminary data.</text>
</comment>
<dbReference type="GO" id="GO:0016020">
    <property type="term" value="C:membrane"/>
    <property type="evidence" value="ECO:0007669"/>
    <property type="project" value="UniProtKB-SubCell"/>
</dbReference>
<keyword evidence="3 7" id="KW-0812">Transmembrane</keyword>
<accession>A0A9P0P2U2</accession>
<keyword evidence="5 7" id="KW-0472">Membrane</keyword>
<dbReference type="InterPro" id="IPR039859">
    <property type="entry name" value="PFA4/ZDH16/20/ERF2-like"/>
</dbReference>
<evidence type="ECO:0000256" key="4">
    <source>
        <dbReference type="ARBA" id="ARBA00022989"/>
    </source>
</evidence>
<dbReference type="GO" id="GO:0019706">
    <property type="term" value="F:protein-cysteine S-palmitoyltransferase activity"/>
    <property type="evidence" value="ECO:0007669"/>
    <property type="project" value="UniProtKB-EC"/>
</dbReference>